<dbReference type="PANTHER" id="PTHR43712:SF2">
    <property type="entry name" value="O-METHYLTRANSFERASE CICE"/>
    <property type="match status" value="1"/>
</dbReference>
<dbReference type="Pfam" id="PF00891">
    <property type="entry name" value="Methyltransf_2"/>
    <property type="match status" value="1"/>
</dbReference>
<evidence type="ECO:0000313" key="6">
    <source>
        <dbReference type="EMBL" id="MDZ5460927.1"/>
    </source>
</evidence>
<dbReference type="InterPro" id="IPR036388">
    <property type="entry name" value="WH-like_DNA-bd_sf"/>
</dbReference>
<keyword evidence="1 6" id="KW-0489">Methyltransferase</keyword>
<dbReference type="PIRSF" id="PIRSF005739">
    <property type="entry name" value="O-mtase"/>
    <property type="match status" value="1"/>
</dbReference>
<dbReference type="InterPro" id="IPR036390">
    <property type="entry name" value="WH_DNA-bd_sf"/>
</dbReference>
<dbReference type="PROSITE" id="PS51683">
    <property type="entry name" value="SAM_OMT_II"/>
    <property type="match status" value="1"/>
</dbReference>
<protein>
    <submittedName>
        <fullName evidence="6">Methyltransferase</fullName>
    </submittedName>
</protein>
<dbReference type="InterPro" id="IPR001077">
    <property type="entry name" value="COMT_C"/>
</dbReference>
<evidence type="ECO:0000256" key="1">
    <source>
        <dbReference type="ARBA" id="ARBA00022603"/>
    </source>
</evidence>
<comment type="caution">
    <text evidence="6">The sequence shown here is derived from an EMBL/GenBank/DDBJ whole genome shotgun (WGS) entry which is preliminary data.</text>
</comment>
<proteinExistence type="predicted"/>
<reference evidence="6 7" key="1">
    <citation type="submission" date="2023-11" db="EMBL/GenBank/DDBJ databases">
        <title>Draft genome of Azohydromonas lata strain H1 (DSM1123), a polyhydroxyalkanoate producer.</title>
        <authorList>
            <person name="Traversa D."/>
            <person name="D'Addabbo P."/>
            <person name="Pazzani C."/>
            <person name="Manzari C."/>
            <person name="Chiara M."/>
            <person name="Scrascia M."/>
        </authorList>
    </citation>
    <scope>NUCLEOTIDE SEQUENCE [LARGE SCALE GENOMIC DNA]</scope>
    <source>
        <strain evidence="6 7">H1</strain>
    </source>
</reference>
<name>A0ABU5IPU9_9BURK</name>
<evidence type="ECO:0000256" key="2">
    <source>
        <dbReference type="ARBA" id="ARBA00022679"/>
    </source>
</evidence>
<gene>
    <name evidence="6" type="ORF">SM757_30570</name>
</gene>
<dbReference type="SUPFAM" id="SSF53335">
    <property type="entry name" value="S-adenosyl-L-methionine-dependent methyltransferases"/>
    <property type="match status" value="1"/>
</dbReference>
<evidence type="ECO:0000259" key="4">
    <source>
        <dbReference type="Pfam" id="PF00891"/>
    </source>
</evidence>
<organism evidence="6 7">
    <name type="scientific">Azohydromonas lata</name>
    <dbReference type="NCBI Taxonomy" id="45677"/>
    <lineage>
        <taxon>Bacteria</taxon>
        <taxon>Pseudomonadati</taxon>
        <taxon>Pseudomonadota</taxon>
        <taxon>Betaproteobacteria</taxon>
        <taxon>Burkholderiales</taxon>
        <taxon>Sphaerotilaceae</taxon>
        <taxon>Azohydromonas</taxon>
    </lineage>
</organism>
<dbReference type="Gene3D" id="3.40.50.150">
    <property type="entry name" value="Vaccinia Virus protein VP39"/>
    <property type="match status" value="1"/>
</dbReference>
<evidence type="ECO:0000259" key="5">
    <source>
        <dbReference type="Pfam" id="PF08100"/>
    </source>
</evidence>
<dbReference type="CDD" id="cd02440">
    <property type="entry name" value="AdoMet_MTases"/>
    <property type="match status" value="1"/>
</dbReference>
<accession>A0ABU5IPU9</accession>
<dbReference type="Pfam" id="PF08100">
    <property type="entry name" value="Dimerisation"/>
    <property type="match status" value="1"/>
</dbReference>
<feature type="domain" description="O-methyltransferase C-terminal" evidence="4">
    <location>
        <begin position="113"/>
        <end position="323"/>
    </location>
</feature>
<sequence>MTASLSPDRILQTGAAFWGSKALLSAVELGVFTVLAEGPLTGEQLRVRLGLHQRAVPDFFDTLLALGFLQREGQGARACYSNTAETQHFLDRRSPAYMGGMLEMANDRLYRFWGDLTQALRTGQPQNEIKHTGEPLFAKLYEDPARLEQFMAAMSGISAGNFTLLAEKFDFSPYLTLADVGGATGQLACLVAARHPHLYCTSLDLPKVTDIARRKIAERGMSDRVQAQPFDFFNDPFPQADVITMGMILHDWNLERKLQLMRRAWAALPPGGCLIAVDNLIDDERRHNAFGLLMSLNMLIEFGDAFDYTGADFSRWARQVGFRRTEVLPLAGPGSAAIAYK</sequence>
<dbReference type="EMBL" id="JAXOJX010000089">
    <property type="protein sequence ID" value="MDZ5460927.1"/>
    <property type="molecule type" value="Genomic_DNA"/>
</dbReference>
<keyword evidence="7" id="KW-1185">Reference proteome</keyword>
<evidence type="ECO:0000256" key="3">
    <source>
        <dbReference type="ARBA" id="ARBA00022691"/>
    </source>
</evidence>
<dbReference type="Proteomes" id="UP001293718">
    <property type="component" value="Unassembled WGS sequence"/>
</dbReference>
<dbReference type="GO" id="GO:0008168">
    <property type="term" value="F:methyltransferase activity"/>
    <property type="evidence" value="ECO:0007669"/>
    <property type="project" value="UniProtKB-KW"/>
</dbReference>
<dbReference type="SUPFAM" id="SSF46785">
    <property type="entry name" value="Winged helix' DNA-binding domain"/>
    <property type="match status" value="1"/>
</dbReference>
<dbReference type="Gene3D" id="1.10.10.10">
    <property type="entry name" value="Winged helix-like DNA-binding domain superfamily/Winged helix DNA-binding domain"/>
    <property type="match status" value="1"/>
</dbReference>
<dbReference type="GO" id="GO:0032259">
    <property type="term" value="P:methylation"/>
    <property type="evidence" value="ECO:0007669"/>
    <property type="project" value="UniProtKB-KW"/>
</dbReference>
<evidence type="ECO:0000313" key="7">
    <source>
        <dbReference type="Proteomes" id="UP001293718"/>
    </source>
</evidence>
<feature type="domain" description="O-methyltransferase dimerisation" evidence="5">
    <location>
        <begin position="16"/>
        <end position="90"/>
    </location>
</feature>
<dbReference type="InterPro" id="IPR012967">
    <property type="entry name" value="COMT_dimerisation"/>
</dbReference>
<keyword evidence="3" id="KW-0949">S-adenosyl-L-methionine</keyword>
<dbReference type="InterPro" id="IPR029063">
    <property type="entry name" value="SAM-dependent_MTases_sf"/>
</dbReference>
<keyword evidence="2" id="KW-0808">Transferase</keyword>
<dbReference type="RefSeq" id="WP_322468237.1">
    <property type="nucleotide sequence ID" value="NZ_JAXOJX010000089.1"/>
</dbReference>
<dbReference type="InterPro" id="IPR016461">
    <property type="entry name" value="COMT-like"/>
</dbReference>
<dbReference type="PANTHER" id="PTHR43712">
    <property type="entry name" value="PUTATIVE (AFU_ORTHOLOGUE AFUA_4G14580)-RELATED"/>
    <property type="match status" value="1"/>
</dbReference>